<evidence type="ECO:0000256" key="7">
    <source>
        <dbReference type="ARBA" id="ARBA00023098"/>
    </source>
</evidence>
<keyword evidence="4" id="KW-0521">NADP</keyword>
<keyword evidence="8" id="KW-0472">Membrane</keyword>
<dbReference type="AlphaFoldDB" id="A0A0E1S027"/>
<dbReference type="GO" id="GO:0052650">
    <property type="term" value="F:all-trans-retinol dehydrogenase (NADP+) activity"/>
    <property type="evidence" value="ECO:0007669"/>
    <property type="project" value="UniProtKB-ARBA"/>
</dbReference>
<evidence type="ECO:0000256" key="6">
    <source>
        <dbReference type="ARBA" id="ARBA00023002"/>
    </source>
</evidence>
<evidence type="ECO:0000256" key="8">
    <source>
        <dbReference type="ARBA" id="ARBA00023136"/>
    </source>
</evidence>
<dbReference type="PRINTS" id="PR00081">
    <property type="entry name" value="GDHRDH"/>
</dbReference>
<dbReference type="GeneID" id="4567444"/>
<dbReference type="KEGG" id="cim:CIMG_00901"/>
<dbReference type="InterPro" id="IPR020904">
    <property type="entry name" value="Sc_DH/Rdtase_CS"/>
</dbReference>
<dbReference type="OrthoDB" id="10253736at2759"/>
<dbReference type="InterPro" id="IPR002347">
    <property type="entry name" value="SDR_fam"/>
</dbReference>
<proteinExistence type="inferred from homology"/>
<accession>A0A0E1S027</accession>
<dbReference type="FunCoup" id="A0A0E1S027">
    <property type="interactions" value="501"/>
</dbReference>
<comment type="similarity">
    <text evidence="2 12">Belongs to the short-chain dehydrogenases/reductases (SDR) family.</text>
</comment>
<dbReference type="SUPFAM" id="SSF51735">
    <property type="entry name" value="NAD(P)-binding Rossmann-fold domains"/>
    <property type="match status" value="1"/>
</dbReference>
<reference evidence="14" key="2">
    <citation type="journal article" date="2010" name="Genome Res.">
        <title>Population genomic sequencing of Coccidioides fungi reveals recent hybridization and transposon control.</title>
        <authorList>
            <person name="Neafsey D.E."/>
            <person name="Barker B.M."/>
            <person name="Sharpton T.J."/>
            <person name="Stajich J.E."/>
            <person name="Park D.J."/>
            <person name="Whiston E."/>
            <person name="Hung C.-Y."/>
            <person name="McMahan C."/>
            <person name="White J."/>
            <person name="Sykes S."/>
            <person name="Heiman D."/>
            <person name="Young S."/>
            <person name="Zeng Q."/>
            <person name="Abouelleil A."/>
            <person name="Aftuck L."/>
            <person name="Bessette D."/>
            <person name="Brown A."/>
            <person name="FitzGerald M."/>
            <person name="Lui A."/>
            <person name="Macdonald J.P."/>
            <person name="Priest M."/>
            <person name="Orbach M.J."/>
            <person name="Galgiani J.N."/>
            <person name="Kirkland T.N."/>
            <person name="Cole G.T."/>
            <person name="Birren B.W."/>
            <person name="Henn M.R."/>
            <person name="Taylor J.W."/>
            <person name="Rounsley S.D."/>
        </authorList>
    </citation>
    <scope>GENOME REANNOTATION</scope>
    <source>
        <strain evidence="14">RS</strain>
    </source>
</reference>
<sequence>MDANGRWLPREGFIADVVGRVIKGTLFSPSLTLPLLLLAQHTRRGQTLRNEQPGVFRALKILVAIGLYRWLNGWLSRRALNNATSDRYNWNSEIAIVTGGSDGIGRRIALLLAARGLKVAVLDIKPLNYETPANVKFYPCDICSRDQIASAARKIRDEMGEPTILVNNAGVLKGKTILGGTDEDIRQTFEVNTLSHYWLAQEFLPCMISRNHGMVVTIASLAAYVTTPSMVDYSASKAAALAFHEGLATELRTRYNAPKVRTVVVNPGFARTYLVNVINPENTWFNPLLEPDSVAEAVVQQILTGSSGHIVIPGSTGALASNVRAFPHWLQNRVRDKCERLTRSTGEH</sequence>
<evidence type="ECO:0000256" key="11">
    <source>
        <dbReference type="ARBA" id="ARBA00082544"/>
    </source>
</evidence>
<dbReference type="EMBL" id="GG704911">
    <property type="protein sequence ID" value="EAS35547.2"/>
    <property type="molecule type" value="Genomic_DNA"/>
</dbReference>
<evidence type="ECO:0000313" key="14">
    <source>
        <dbReference type="Proteomes" id="UP000001261"/>
    </source>
</evidence>
<dbReference type="GO" id="GO:0016020">
    <property type="term" value="C:membrane"/>
    <property type="evidence" value="ECO:0007669"/>
    <property type="project" value="UniProtKB-SubCell"/>
</dbReference>
<dbReference type="PROSITE" id="PS00061">
    <property type="entry name" value="ADH_SHORT"/>
    <property type="match status" value="1"/>
</dbReference>
<evidence type="ECO:0000256" key="5">
    <source>
        <dbReference type="ARBA" id="ARBA00022989"/>
    </source>
</evidence>
<dbReference type="CDD" id="cd05339">
    <property type="entry name" value="17beta-HSDXI-like_SDR_c"/>
    <property type="match status" value="1"/>
</dbReference>
<dbReference type="Pfam" id="PF00106">
    <property type="entry name" value="adh_short"/>
    <property type="match status" value="1"/>
</dbReference>
<comment type="subcellular location">
    <subcellularLocation>
        <location evidence="1">Membrane</location>
        <topology evidence="1">Multi-pass membrane protein</topology>
    </subcellularLocation>
</comment>
<dbReference type="PRINTS" id="PR00080">
    <property type="entry name" value="SDRFAMILY"/>
</dbReference>
<dbReference type="RefSeq" id="XP_001247130.2">
    <property type="nucleotide sequence ID" value="XM_001247129.2"/>
</dbReference>
<keyword evidence="3" id="KW-0812">Transmembrane</keyword>
<dbReference type="PANTHER" id="PTHR24322">
    <property type="entry name" value="PKSB"/>
    <property type="match status" value="1"/>
</dbReference>
<name>A0A0E1S027_COCIM</name>
<gene>
    <name evidence="13" type="ORF">CIMG_00901</name>
</gene>
<evidence type="ECO:0000256" key="1">
    <source>
        <dbReference type="ARBA" id="ARBA00004141"/>
    </source>
</evidence>
<protein>
    <recommendedName>
        <fullName evidence="10">Short-chain dehydrogenase/reductase 3</fullName>
    </recommendedName>
    <alternativeName>
        <fullName evidence="11">Retinal short-chain dehydrogenase/reductase 1</fullName>
    </alternativeName>
</protein>
<reference evidence="14" key="1">
    <citation type="journal article" date="2009" name="Genome Res.">
        <title>Comparative genomic analyses of the human fungal pathogens Coccidioides and their relatives.</title>
        <authorList>
            <person name="Sharpton T.J."/>
            <person name="Stajich J.E."/>
            <person name="Rounsley S.D."/>
            <person name="Gardner M.J."/>
            <person name="Wortman J.R."/>
            <person name="Jordar V.S."/>
            <person name="Maiti R."/>
            <person name="Kodira C.D."/>
            <person name="Neafsey D.E."/>
            <person name="Zeng Q."/>
            <person name="Hung C.-Y."/>
            <person name="McMahan C."/>
            <person name="Muszewska A."/>
            <person name="Grynberg M."/>
            <person name="Mandel M.A."/>
            <person name="Kellner E.M."/>
            <person name="Barker B.M."/>
            <person name="Galgiani J.N."/>
            <person name="Orbach M.J."/>
            <person name="Kirkland T.N."/>
            <person name="Cole G.T."/>
            <person name="Henn M.R."/>
            <person name="Birren B.W."/>
            <person name="Taylor J.W."/>
        </authorList>
    </citation>
    <scope>NUCLEOTIDE SEQUENCE [LARGE SCALE GENOMIC DNA]</scope>
    <source>
        <strain evidence="14">RS</strain>
    </source>
</reference>
<keyword evidence="7" id="KW-0443">Lipid metabolism</keyword>
<dbReference type="VEuPathDB" id="FungiDB:CIMG_00901"/>
<keyword evidence="14" id="KW-1185">Reference proteome</keyword>
<evidence type="ECO:0000256" key="9">
    <source>
        <dbReference type="ARBA" id="ARBA00059620"/>
    </source>
</evidence>
<evidence type="ECO:0000313" key="13">
    <source>
        <dbReference type="EMBL" id="EAS35547.2"/>
    </source>
</evidence>
<evidence type="ECO:0000256" key="4">
    <source>
        <dbReference type="ARBA" id="ARBA00022857"/>
    </source>
</evidence>
<evidence type="ECO:0000256" key="3">
    <source>
        <dbReference type="ARBA" id="ARBA00022692"/>
    </source>
</evidence>
<comment type="function">
    <text evidence="9">Catalyzes the reduction of all-trans-retinal to all-trans-retinol in the presence of NADPH.</text>
</comment>
<evidence type="ECO:0000256" key="10">
    <source>
        <dbReference type="ARBA" id="ARBA00068717"/>
    </source>
</evidence>
<evidence type="ECO:0000256" key="2">
    <source>
        <dbReference type="ARBA" id="ARBA00006484"/>
    </source>
</evidence>
<keyword evidence="5" id="KW-1133">Transmembrane helix</keyword>
<dbReference type="Gene3D" id="3.40.50.720">
    <property type="entry name" value="NAD(P)-binding Rossmann-like Domain"/>
    <property type="match status" value="1"/>
</dbReference>
<keyword evidence="6" id="KW-0560">Oxidoreductase</keyword>
<dbReference type="InParanoid" id="A0A0E1S027"/>
<dbReference type="FunFam" id="3.40.50.720:FF:000131">
    <property type="entry name" value="Short-chain dehydrogenase/reductase 3"/>
    <property type="match status" value="1"/>
</dbReference>
<organism evidence="13 14">
    <name type="scientific">Coccidioides immitis (strain RS)</name>
    <name type="common">Valley fever fungus</name>
    <dbReference type="NCBI Taxonomy" id="246410"/>
    <lineage>
        <taxon>Eukaryota</taxon>
        <taxon>Fungi</taxon>
        <taxon>Dikarya</taxon>
        <taxon>Ascomycota</taxon>
        <taxon>Pezizomycotina</taxon>
        <taxon>Eurotiomycetes</taxon>
        <taxon>Eurotiomycetidae</taxon>
        <taxon>Onygenales</taxon>
        <taxon>Onygenaceae</taxon>
        <taxon>Coccidioides</taxon>
    </lineage>
</organism>
<dbReference type="InterPro" id="IPR036291">
    <property type="entry name" value="NAD(P)-bd_dom_sf"/>
</dbReference>
<dbReference type="OMA" id="HYWLAQE"/>
<dbReference type="PANTHER" id="PTHR24322:SF736">
    <property type="entry name" value="RETINOL DEHYDROGENASE 10"/>
    <property type="match status" value="1"/>
</dbReference>
<dbReference type="Proteomes" id="UP000001261">
    <property type="component" value="Unassembled WGS sequence"/>
</dbReference>
<evidence type="ECO:0000256" key="12">
    <source>
        <dbReference type="RuleBase" id="RU000363"/>
    </source>
</evidence>